<dbReference type="SUPFAM" id="SSF53098">
    <property type="entry name" value="Ribonuclease H-like"/>
    <property type="match status" value="1"/>
</dbReference>
<dbReference type="GO" id="GO:0003676">
    <property type="term" value="F:nucleic acid binding"/>
    <property type="evidence" value="ECO:0007669"/>
    <property type="project" value="InterPro"/>
</dbReference>
<dbReference type="PANTHER" id="PTHR33067:SF9">
    <property type="entry name" value="RNA-DIRECTED DNA POLYMERASE"/>
    <property type="match status" value="1"/>
</dbReference>
<keyword evidence="3" id="KW-0695">RNA-directed DNA polymerase</keyword>
<dbReference type="InterPro" id="IPR012337">
    <property type="entry name" value="RNaseH-like_sf"/>
</dbReference>
<reference evidence="3" key="1">
    <citation type="journal article" date="2019" name="Sci. Rep.">
        <title>Draft genome of Tanacetum cinerariifolium, the natural source of mosquito coil.</title>
        <authorList>
            <person name="Yamashiro T."/>
            <person name="Shiraishi A."/>
            <person name="Satake H."/>
            <person name="Nakayama K."/>
        </authorList>
    </citation>
    <scope>NUCLEOTIDE SEQUENCE</scope>
</reference>
<dbReference type="EMBL" id="BKCJ010000710">
    <property type="protein sequence ID" value="GEU35610.1"/>
    <property type="molecule type" value="Genomic_DNA"/>
</dbReference>
<organism evidence="3">
    <name type="scientific">Tanacetum cinerariifolium</name>
    <name type="common">Dalmatian daisy</name>
    <name type="synonym">Chrysanthemum cinerariifolium</name>
    <dbReference type="NCBI Taxonomy" id="118510"/>
    <lineage>
        <taxon>Eukaryota</taxon>
        <taxon>Viridiplantae</taxon>
        <taxon>Streptophyta</taxon>
        <taxon>Embryophyta</taxon>
        <taxon>Tracheophyta</taxon>
        <taxon>Spermatophyta</taxon>
        <taxon>Magnoliopsida</taxon>
        <taxon>eudicotyledons</taxon>
        <taxon>Gunneridae</taxon>
        <taxon>Pentapetalae</taxon>
        <taxon>asterids</taxon>
        <taxon>campanulids</taxon>
        <taxon>Asterales</taxon>
        <taxon>Asteraceae</taxon>
        <taxon>Asteroideae</taxon>
        <taxon>Anthemideae</taxon>
        <taxon>Anthemidinae</taxon>
        <taxon>Tanacetum</taxon>
    </lineage>
</organism>
<gene>
    <name evidence="3" type="ORF">Tci_007588</name>
</gene>
<evidence type="ECO:0000313" key="3">
    <source>
        <dbReference type="EMBL" id="GEU35610.1"/>
    </source>
</evidence>
<evidence type="ECO:0000256" key="1">
    <source>
        <dbReference type="SAM" id="MobiDB-lite"/>
    </source>
</evidence>
<sequence length="944" mass="107602">MADMRTMSELLQAPTEGYGDAIVILAILADNFELKVGLLSLVTSSQFHGFERDDPHSHIRWLNKIISTLKYKNVPHDAIKLMLIPFSLEEAARTWLEKEPPRSIHTWEDSFLKLHQIDTFYNALTQFDQDSLNAATGGNIMSRTPQDALTIIENKSKVHTSRNKPVVSKVNTTTSSLSFSQDVTALTEIVKELSESHKSSTEHPIVNEFVIINIPEEDGEPKQIILDPDDQPMWENAKILAPTPNSDIIQLDVDDNFVINSTHLNMIRENKFNGYLRADPHDHICEFLAICDMFKYGETESEAVKLLIFPISLCDEAKTCFNELNKESITSWEQMRRAFINRFFPPSLFNRLLLEIGDFSQLICESLIDAWLRLKNMLRKCHGHGLTKGAIIQIFYHGLDKPIQEILDVTAGGIFLYKSPNQAFQFLEDKILFELDWSNKSKNEHHRKFVPFADGKLNNDVKNDLEDFKSCIRSMRTVHWKLFARVNGSGSLPSNTVANLRGDVKAITTRSGIGYEGPSIPPTSSLPKEVEREPEVTKDKAVLLKKLPEKLGDPDKFLILCDFSELKECLALADLGASINLMPLFVWKKLSLPELTPTRMTLELANRSVAYPVSVAEDVFVKVGKFYFLADFVVVNYDVDPWVPLIFGRPFLRMERELIDVHGDELTFQVNDEAITFKVGHTSRYFRNYYEESVNRIDVIDVSCEEYAHEVLRFSDRSTSGGDFILEEIETFLHTSNEIYNLDDDYYDTDGDILYLEKMLNEDPSLNLPSMNADQVMLKYGVTHHLSTAYHLQMSGQVEVLNRGLKHILERTVGENQASWSDKLDDALWAFRTKFKTPIGCTPYKHVYAKACYLPIELEHKAYWALKHCNFDLKSAGDHQDSLFVSVVRNRLSIHDGSLPLSREPKVDMHTPDDDSKVTDGPDMEVSVKEAEIKNGAESRDKNE</sequence>
<dbReference type="Gene3D" id="2.40.70.10">
    <property type="entry name" value="Acid Proteases"/>
    <property type="match status" value="1"/>
</dbReference>
<accession>A0A6L2JFU0</accession>
<dbReference type="CDD" id="cd00303">
    <property type="entry name" value="retropepsin_like"/>
    <property type="match status" value="1"/>
</dbReference>
<feature type="compositionally biased region" description="Basic and acidic residues" evidence="1">
    <location>
        <begin position="903"/>
        <end position="944"/>
    </location>
</feature>
<protein>
    <submittedName>
        <fullName evidence="3">Reverse transcriptase domain-containing protein</fullName>
    </submittedName>
</protein>
<dbReference type="PANTHER" id="PTHR33067">
    <property type="entry name" value="RNA-DIRECTED DNA POLYMERASE-RELATED"/>
    <property type="match status" value="1"/>
</dbReference>
<dbReference type="Pfam" id="PF03732">
    <property type="entry name" value="Retrotrans_gag"/>
    <property type="match status" value="1"/>
</dbReference>
<dbReference type="AlphaFoldDB" id="A0A6L2JFU0"/>
<feature type="region of interest" description="Disordered" evidence="1">
    <location>
        <begin position="899"/>
        <end position="944"/>
    </location>
</feature>
<keyword evidence="3" id="KW-0548">Nucleotidyltransferase</keyword>
<feature type="domain" description="Retrotransposon gag" evidence="2">
    <location>
        <begin position="308"/>
        <end position="400"/>
    </location>
</feature>
<comment type="caution">
    <text evidence="3">The sequence shown here is derived from an EMBL/GenBank/DDBJ whole genome shotgun (WGS) entry which is preliminary data.</text>
</comment>
<dbReference type="Gene3D" id="3.30.420.10">
    <property type="entry name" value="Ribonuclease H-like superfamily/Ribonuclease H"/>
    <property type="match status" value="1"/>
</dbReference>
<dbReference type="InterPro" id="IPR005162">
    <property type="entry name" value="Retrotrans_gag_dom"/>
</dbReference>
<evidence type="ECO:0000259" key="2">
    <source>
        <dbReference type="Pfam" id="PF03732"/>
    </source>
</evidence>
<dbReference type="InterPro" id="IPR036397">
    <property type="entry name" value="RNaseH_sf"/>
</dbReference>
<keyword evidence="3" id="KW-0808">Transferase</keyword>
<proteinExistence type="predicted"/>
<dbReference type="GO" id="GO:0003964">
    <property type="term" value="F:RNA-directed DNA polymerase activity"/>
    <property type="evidence" value="ECO:0007669"/>
    <property type="project" value="UniProtKB-KW"/>
</dbReference>
<name>A0A6L2JFU0_TANCI</name>
<dbReference type="InterPro" id="IPR021109">
    <property type="entry name" value="Peptidase_aspartic_dom_sf"/>
</dbReference>